<feature type="compositionally biased region" description="Acidic residues" evidence="1">
    <location>
        <begin position="62"/>
        <end position="72"/>
    </location>
</feature>
<evidence type="ECO:0000256" key="2">
    <source>
        <dbReference type="SAM" id="SignalP"/>
    </source>
</evidence>
<feature type="compositionally biased region" description="Basic and acidic residues" evidence="1">
    <location>
        <begin position="515"/>
        <end position="529"/>
    </location>
</feature>
<dbReference type="OrthoDB" id="10653357at2759"/>
<dbReference type="Gene3D" id="3.40.30.10">
    <property type="entry name" value="Glutaredoxin"/>
    <property type="match status" value="1"/>
</dbReference>
<feature type="signal peptide" evidence="2">
    <location>
        <begin position="1"/>
        <end position="24"/>
    </location>
</feature>
<proteinExistence type="predicted"/>
<feature type="compositionally biased region" description="Basic and acidic residues" evidence="1">
    <location>
        <begin position="167"/>
        <end position="182"/>
    </location>
</feature>
<dbReference type="InterPro" id="IPR036249">
    <property type="entry name" value="Thioredoxin-like_sf"/>
</dbReference>
<evidence type="ECO:0000313" key="3">
    <source>
        <dbReference type="EMBL" id="EEH58083.1"/>
    </source>
</evidence>
<accession>C1MQI6</accession>
<feature type="compositionally biased region" description="Basic and acidic residues" evidence="1">
    <location>
        <begin position="208"/>
        <end position="243"/>
    </location>
</feature>
<sequence>MRLARRRARALALLFFVFLAPAPAEDAAGDADDGSASWESLTAVGAGSASTRSDGGVRASAGEEEEEDEDEKVGDAEATDDRSSNEASPIEENSQSPPPPRAKAAPAKMERAPLKSGTPPPNPTPKPGASRIRRGRPDPLADKNRKPDFVIRMGGGGGGDGDDDDAETARRVERSGGGDRGHTVPGDDDGVGGDGGRAYQREKKRGRGGFDDRVAKMTRDDPPARAKAKAAAEDAKTRERTRSGRVADVHTNITVLYPETFDEMTALARRPSDGIGLNRDHAGVGGRRASLDGEVGGAGAREKKKRGDGVFGVFGGGGDADDPREKRRWLVAFCTRWAPPCNLLVREFALLGSHESLRNESFALGWVDCTPAKTTTFCGGRFGATGYPLIALFAGGRMARYVAVDRERIAGAIAPWALDTAREIDAHVPNVGGRAVGEEVPSDAPSRRAPTTGARGARASWESEHDALTRERDRLKKKHEKEEERRVAAEERRKRRDAAEAKKGREGPGPGSGPGERRGGSGARERARGETLTTAPTMSSRRRARMMANGELGSHPTARKSSSMRARFLGPLTHPGLKHPGGDALFSLLCAMNSTLFDPGSVARVNQNATSSSPSSYRSVAATNPSSYADVVTVVPGRAFRTLSSAANASSSLWTYSHGGK</sequence>
<dbReference type="SUPFAM" id="SSF52833">
    <property type="entry name" value="Thioredoxin-like"/>
    <property type="match status" value="1"/>
</dbReference>
<evidence type="ECO:0000256" key="1">
    <source>
        <dbReference type="SAM" id="MobiDB-lite"/>
    </source>
</evidence>
<feature type="compositionally biased region" description="Polar residues" evidence="1">
    <location>
        <begin position="85"/>
        <end position="95"/>
    </location>
</feature>
<name>C1MQI6_MICPC</name>
<dbReference type="RefSeq" id="XP_003058132.1">
    <property type="nucleotide sequence ID" value="XM_003058086.1"/>
</dbReference>
<dbReference type="KEGG" id="mpp:MICPUCDRAFT_47053"/>
<feature type="compositionally biased region" description="Basic and acidic residues" evidence="1">
    <location>
        <begin position="135"/>
        <end position="149"/>
    </location>
</feature>
<organism evidence="4">
    <name type="scientific">Micromonas pusilla (strain CCMP1545)</name>
    <name type="common">Picoplanktonic green alga</name>
    <dbReference type="NCBI Taxonomy" id="564608"/>
    <lineage>
        <taxon>Eukaryota</taxon>
        <taxon>Viridiplantae</taxon>
        <taxon>Chlorophyta</taxon>
        <taxon>Mamiellophyceae</taxon>
        <taxon>Mamiellales</taxon>
        <taxon>Mamiellaceae</taxon>
        <taxon>Micromonas</taxon>
    </lineage>
</organism>
<keyword evidence="2" id="KW-0732">Signal</keyword>
<feature type="region of interest" description="Disordered" evidence="1">
    <location>
        <begin position="432"/>
        <end position="542"/>
    </location>
</feature>
<gene>
    <name evidence="3" type="ORF">MICPUCDRAFT_47053</name>
</gene>
<protein>
    <submittedName>
        <fullName evidence="3">Predicted protein</fullName>
    </submittedName>
</protein>
<feature type="compositionally biased region" description="Basic and acidic residues" evidence="1">
    <location>
        <begin position="73"/>
        <end position="84"/>
    </location>
</feature>
<feature type="compositionally biased region" description="Basic and acidic residues" evidence="1">
    <location>
        <begin position="461"/>
        <end position="506"/>
    </location>
</feature>
<feature type="chain" id="PRO_5002910597" evidence="2">
    <location>
        <begin position="25"/>
        <end position="661"/>
    </location>
</feature>
<dbReference type="EMBL" id="GG663738">
    <property type="protein sequence ID" value="EEH58083.1"/>
    <property type="molecule type" value="Genomic_DNA"/>
</dbReference>
<evidence type="ECO:0000313" key="4">
    <source>
        <dbReference type="Proteomes" id="UP000001876"/>
    </source>
</evidence>
<reference evidence="3 4" key="1">
    <citation type="journal article" date="2009" name="Science">
        <title>Green evolution and dynamic adaptations revealed by genomes of the marine picoeukaryotes Micromonas.</title>
        <authorList>
            <person name="Worden A.Z."/>
            <person name="Lee J.H."/>
            <person name="Mock T."/>
            <person name="Rouze P."/>
            <person name="Simmons M.P."/>
            <person name="Aerts A.L."/>
            <person name="Allen A.E."/>
            <person name="Cuvelier M.L."/>
            <person name="Derelle E."/>
            <person name="Everett M.V."/>
            <person name="Foulon E."/>
            <person name="Grimwood J."/>
            <person name="Gundlach H."/>
            <person name="Henrissat B."/>
            <person name="Napoli C."/>
            <person name="McDonald S.M."/>
            <person name="Parker M.S."/>
            <person name="Rombauts S."/>
            <person name="Salamov A."/>
            <person name="Von Dassow P."/>
            <person name="Badger J.H."/>
            <person name="Coutinho P.M."/>
            <person name="Demir E."/>
            <person name="Dubchak I."/>
            <person name="Gentemann C."/>
            <person name="Eikrem W."/>
            <person name="Gready J.E."/>
            <person name="John U."/>
            <person name="Lanier W."/>
            <person name="Lindquist E.A."/>
            <person name="Lucas S."/>
            <person name="Mayer K.F."/>
            <person name="Moreau H."/>
            <person name="Not F."/>
            <person name="Otillar R."/>
            <person name="Panaud O."/>
            <person name="Pangilinan J."/>
            <person name="Paulsen I."/>
            <person name="Piegu B."/>
            <person name="Poliakov A."/>
            <person name="Robbens S."/>
            <person name="Schmutz J."/>
            <person name="Toulza E."/>
            <person name="Wyss T."/>
            <person name="Zelensky A."/>
            <person name="Zhou K."/>
            <person name="Armbrust E.V."/>
            <person name="Bhattacharya D."/>
            <person name="Goodenough U.W."/>
            <person name="Van de Peer Y."/>
            <person name="Grigoriev I.V."/>
        </authorList>
    </citation>
    <scope>NUCLEOTIDE SEQUENCE [LARGE SCALE GENOMIC DNA]</scope>
    <source>
        <strain evidence="3 4">CCMP1545</strain>
    </source>
</reference>
<feature type="compositionally biased region" description="Low complexity" evidence="1">
    <location>
        <begin position="447"/>
        <end position="459"/>
    </location>
</feature>
<keyword evidence="4" id="KW-1185">Reference proteome</keyword>
<dbReference type="GeneID" id="9683570"/>
<dbReference type="AlphaFoldDB" id="C1MQI6"/>
<feature type="region of interest" description="Disordered" evidence="1">
    <location>
        <begin position="26"/>
        <end position="243"/>
    </location>
</feature>
<dbReference type="Proteomes" id="UP000001876">
    <property type="component" value="Unassembled WGS sequence"/>
</dbReference>